<evidence type="ECO:0000313" key="2">
    <source>
        <dbReference type="EMBL" id="QDQ72918.1"/>
    </source>
</evidence>
<feature type="signal peptide" evidence="1">
    <location>
        <begin position="1"/>
        <end position="26"/>
    </location>
</feature>
<gene>
    <name evidence="2" type="ORF">FNZ56_03010</name>
</gene>
<evidence type="ECO:0000256" key="1">
    <source>
        <dbReference type="SAM" id="SignalP"/>
    </source>
</evidence>
<dbReference type="SUPFAM" id="SSF63829">
    <property type="entry name" value="Calcium-dependent phosphotriesterase"/>
    <property type="match status" value="1"/>
</dbReference>
<dbReference type="RefSeq" id="WP_143878432.1">
    <property type="nucleotide sequence ID" value="NZ_BAABLZ010000002.1"/>
</dbReference>
<keyword evidence="3" id="KW-1185">Reference proteome</keyword>
<dbReference type="Proteomes" id="UP000315891">
    <property type="component" value="Chromosome"/>
</dbReference>
<dbReference type="AlphaFoldDB" id="A0A516V308"/>
<evidence type="ECO:0000313" key="3">
    <source>
        <dbReference type="Proteomes" id="UP000315891"/>
    </source>
</evidence>
<reference evidence="2 3" key="1">
    <citation type="submission" date="2019-07" db="EMBL/GenBank/DDBJ databases">
        <title>Lysobacter weifangensis sp. nov., isolated from bensulfuron-methyl contaminated farmland soil.</title>
        <authorList>
            <person name="Zhao H."/>
        </authorList>
    </citation>
    <scope>NUCLEOTIDE SEQUENCE [LARGE SCALE GENOMIC DNA]</scope>
    <source>
        <strain evidence="2 3">CC-Bw-6</strain>
    </source>
</reference>
<sequence>MHACSHRFALAFLILPLFSIGGIASAAERGTAVGLGRVLTAQGGGQIFGFDINQAGDEGVLASSVDLPGGGRLATVETFDQDTGRITKTVTRQQGNTSEYGVDGIFAGDVALLTHYVTPRGSIFPKRFYETMNPVTAQQINGTWTPPLANIDVLMAGTDQSTDETVLFVIELKRADRPSLVVTDIAANTSKAIPLDPALFGIGNSVHLAQYTAANQAVLALSPDAGTVRGRPPVIALVDLDTGAMERFDGYNNGFFHSGFVNGLAVDPETGIAATTTELNSQVEFYDLNTKTGIKAVQLPCTTDTDQVHSGSNIAVDPVNKLFLVTETTYCDGRHGSAIVVYDEAGNFVEAITGFNFAIGEPAPVLNPSKRMGWVFSGPEGFSQLQQFFY</sequence>
<organism evidence="2 3">
    <name type="scientific">Pseudoluteimonas lycopersici</name>
    <dbReference type="NCBI Taxonomy" id="1324796"/>
    <lineage>
        <taxon>Bacteria</taxon>
        <taxon>Pseudomonadati</taxon>
        <taxon>Pseudomonadota</taxon>
        <taxon>Gammaproteobacteria</taxon>
        <taxon>Lysobacterales</taxon>
        <taxon>Lysobacteraceae</taxon>
        <taxon>Pseudoluteimonas</taxon>
    </lineage>
</organism>
<keyword evidence="1" id="KW-0732">Signal</keyword>
<dbReference type="SUPFAM" id="SSF50998">
    <property type="entry name" value="Quinoprotein alcohol dehydrogenase-like"/>
    <property type="match status" value="1"/>
</dbReference>
<proteinExistence type="predicted"/>
<protein>
    <recommendedName>
        <fullName evidence="4">Phytase-like domain-containing protein</fullName>
    </recommendedName>
</protein>
<name>A0A516V308_9GAMM</name>
<accession>A0A516V308</accession>
<evidence type="ECO:0008006" key="4">
    <source>
        <dbReference type="Google" id="ProtNLM"/>
    </source>
</evidence>
<dbReference type="InterPro" id="IPR011047">
    <property type="entry name" value="Quinoprotein_ADH-like_sf"/>
</dbReference>
<feature type="chain" id="PRO_5021975615" description="Phytase-like domain-containing protein" evidence="1">
    <location>
        <begin position="27"/>
        <end position="390"/>
    </location>
</feature>
<dbReference type="EMBL" id="CP041742">
    <property type="protein sequence ID" value="QDQ72918.1"/>
    <property type="molecule type" value="Genomic_DNA"/>
</dbReference>